<reference evidence="1" key="1">
    <citation type="journal article" date="2023" name="Insect Mol. Biol.">
        <title>Genome sequencing provides insights into the evolution of gene families encoding plant cell wall-degrading enzymes in longhorned beetles.</title>
        <authorList>
            <person name="Shin N.R."/>
            <person name="Okamura Y."/>
            <person name="Kirsch R."/>
            <person name="Pauchet Y."/>
        </authorList>
    </citation>
    <scope>NUCLEOTIDE SEQUENCE</scope>
    <source>
        <strain evidence="1">MMC_N1</strain>
    </source>
</reference>
<evidence type="ECO:0000313" key="1">
    <source>
        <dbReference type="EMBL" id="KAJ8978072.1"/>
    </source>
</evidence>
<evidence type="ECO:0000313" key="2">
    <source>
        <dbReference type="Proteomes" id="UP001162164"/>
    </source>
</evidence>
<name>A0ABQ9JJM4_9CUCU</name>
<dbReference type="EMBL" id="JAPWTJ010000477">
    <property type="protein sequence ID" value="KAJ8978072.1"/>
    <property type="molecule type" value="Genomic_DNA"/>
</dbReference>
<accession>A0ABQ9JJM4</accession>
<comment type="caution">
    <text evidence="1">The sequence shown here is derived from an EMBL/GenBank/DDBJ whole genome shotgun (WGS) entry which is preliminary data.</text>
</comment>
<dbReference type="Proteomes" id="UP001162164">
    <property type="component" value="Unassembled WGS sequence"/>
</dbReference>
<gene>
    <name evidence="1" type="ORF">NQ317_000630</name>
</gene>
<organism evidence="1 2">
    <name type="scientific">Molorchus minor</name>
    <dbReference type="NCBI Taxonomy" id="1323400"/>
    <lineage>
        <taxon>Eukaryota</taxon>
        <taxon>Metazoa</taxon>
        <taxon>Ecdysozoa</taxon>
        <taxon>Arthropoda</taxon>
        <taxon>Hexapoda</taxon>
        <taxon>Insecta</taxon>
        <taxon>Pterygota</taxon>
        <taxon>Neoptera</taxon>
        <taxon>Endopterygota</taxon>
        <taxon>Coleoptera</taxon>
        <taxon>Polyphaga</taxon>
        <taxon>Cucujiformia</taxon>
        <taxon>Chrysomeloidea</taxon>
        <taxon>Cerambycidae</taxon>
        <taxon>Lamiinae</taxon>
        <taxon>Monochamini</taxon>
        <taxon>Molorchus</taxon>
    </lineage>
</organism>
<sequence length="94" mass="10947">MSRKQPLYFVNPRKEVISVFKGVMNDDFKYFNTKEELETELENYTVDGTELQNLLDSGQEYLTSEISNINGKNMELNVVIHGENQRTLSHRNTC</sequence>
<protein>
    <submittedName>
        <fullName evidence="1">Uncharacterized protein</fullName>
    </submittedName>
</protein>
<proteinExistence type="predicted"/>
<keyword evidence="2" id="KW-1185">Reference proteome</keyword>